<dbReference type="HOGENOM" id="CLU_1415492_0_0_1"/>
<dbReference type="GO" id="GO:0009820">
    <property type="term" value="P:alkaloid metabolic process"/>
    <property type="evidence" value="ECO:0007669"/>
    <property type="project" value="InterPro"/>
</dbReference>
<evidence type="ECO:0000313" key="2">
    <source>
        <dbReference type="EMBL" id="KID81693.1"/>
    </source>
</evidence>
<organism evidence="2 3">
    <name type="scientific">Metarhizium guizhouense (strain ARSEF 977)</name>
    <dbReference type="NCBI Taxonomy" id="1276136"/>
    <lineage>
        <taxon>Eukaryota</taxon>
        <taxon>Fungi</taxon>
        <taxon>Dikarya</taxon>
        <taxon>Ascomycota</taxon>
        <taxon>Pezizomycotina</taxon>
        <taxon>Sordariomycetes</taxon>
        <taxon>Hypocreomycetidae</taxon>
        <taxon>Hypocreales</taxon>
        <taxon>Clavicipitaceae</taxon>
        <taxon>Metarhizium</taxon>
    </lineage>
</organism>
<protein>
    <submittedName>
        <fullName evidence="2">Aromatic prenyl transferase</fullName>
    </submittedName>
</protein>
<keyword evidence="3" id="KW-1185">Reference proteome</keyword>
<reference evidence="2 3" key="1">
    <citation type="journal article" date="2014" name="Proc. Natl. Acad. Sci. U.S.A.">
        <title>Trajectory and genomic determinants of fungal-pathogen speciation and host adaptation.</title>
        <authorList>
            <person name="Hu X."/>
            <person name="Xiao G."/>
            <person name="Zheng P."/>
            <person name="Shang Y."/>
            <person name="Su Y."/>
            <person name="Zhang X."/>
            <person name="Liu X."/>
            <person name="Zhan S."/>
            <person name="St Leger R.J."/>
            <person name="Wang C."/>
        </authorList>
    </citation>
    <scope>NUCLEOTIDE SEQUENCE [LARGE SCALE GENOMIC DNA]</scope>
    <source>
        <strain evidence="2 3">ARSEF 977</strain>
    </source>
</reference>
<evidence type="ECO:0000256" key="1">
    <source>
        <dbReference type="ARBA" id="ARBA00022679"/>
    </source>
</evidence>
<dbReference type="EMBL" id="AZNH01000126">
    <property type="protein sequence ID" value="KID81693.1"/>
    <property type="molecule type" value="Genomic_DNA"/>
</dbReference>
<sequence length="192" mass="21273">MANQASMTNNLDLRYWMRHSVPPLLALLRAAGSYSDADQGKHIQFLCDYVLPNFGPRPTEDFPSKSWFTQSGFPMDLSLNLNAGKPKVRYAWEFLGPNGPEDDDMYAISALRKCLASLSTELGFSTQWADALLDALAPTSEEATTTQQNIQQWQASLLPPGVEPTPGARLPFAALAYGLDGPRTDTRYETRQ</sequence>
<comment type="caution">
    <text evidence="2">The sequence shown here is derived from an EMBL/GenBank/DDBJ whole genome shotgun (WGS) entry which is preliminary data.</text>
</comment>
<dbReference type="InterPro" id="IPR017795">
    <property type="entry name" value="ABBA_NscD-like"/>
</dbReference>
<dbReference type="Pfam" id="PF11991">
    <property type="entry name" value="Trp_DMAT"/>
    <property type="match status" value="1"/>
</dbReference>
<dbReference type="Proteomes" id="UP000031192">
    <property type="component" value="Unassembled WGS sequence"/>
</dbReference>
<name>A0A0B4GGU4_METGA</name>
<proteinExistence type="predicted"/>
<dbReference type="AlphaFoldDB" id="A0A0B4GGU4"/>
<dbReference type="PANTHER" id="PTHR40627">
    <property type="entry name" value="INDOLE PRENYLTRANSFERASE TDIB-RELATED"/>
    <property type="match status" value="1"/>
</dbReference>
<accession>A0A0B4GGU4</accession>
<dbReference type="GO" id="GO:0016765">
    <property type="term" value="F:transferase activity, transferring alkyl or aryl (other than methyl) groups"/>
    <property type="evidence" value="ECO:0007669"/>
    <property type="project" value="InterPro"/>
</dbReference>
<gene>
    <name evidence="2" type="ORF">MGU_10965</name>
</gene>
<evidence type="ECO:0000313" key="3">
    <source>
        <dbReference type="Proteomes" id="UP000031192"/>
    </source>
</evidence>
<keyword evidence="1 2" id="KW-0808">Transferase</keyword>
<dbReference type="PANTHER" id="PTHR40627:SF5">
    <property type="entry name" value="INDOLE PRENYLTRANSFERASE TDIB"/>
    <property type="match status" value="1"/>
</dbReference>